<protein>
    <submittedName>
        <fullName evidence="1">Uncharacterized protein</fullName>
    </submittedName>
</protein>
<dbReference type="EMBL" id="GBRH01247197">
    <property type="protein sequence ID" value="JAD50698.1"/>
    <property type="molecule type" value="Transcribed_RNA"/>
</dbReference>
<reference evidence="1" key="2">
    <citation type="journal article" date="2015" name="Data Brief">
        <title>Shoot transcriptome of the giant reed, Arundo donax.</title>
        <authorList>
            <person name="Barrero R.A."/>
            <person name="Guerrero F.D."/>
            <person name="Moolhuijzen P."/>
            <person name="Goolsby J.A."/>
            <person name="Tidwell J."/>
            <person name="Bellgard S.E."/>
            <person name="Bellgard M.I."/>
        </authorList>
    </citation>
    <scope>NUCLEOTIDE SEQUENCE</scope>
    <source>
        <tissue evidence="1">Shoot tissue taken approximately 20 cm above the soil surface</tissue>
    </source>
</reference>
<evidence type="ECO:0000313" key="1">
    <source>
        <dbReference type="EMBL" id="JAD50698.1"/>
    </source>
</evidence>
<dbReference type="AlphaFoldDB" id="A0A0A9ALH0"/>
<proteinExistence type="predicted"/>
<organism evidence="1">
    <name type="scientific">Arundo donax</name>
    <name type="common">Giant reed</name>
    <name type="synonym">Donax arundinaceus</name>
    <dbReference type="NCBI Taxonomy" id="35708"/>
    <lineage>
        <taxon>Eukaryota</taxon>
        <taxon>Viridiplantae</taxon>
        <taxon>Streptophyta</taxon>
        <taxon>Embryophyta</taxon>
        <taxon>Tracheophyta</taxon>
        <taxon>Spermatophyta</taxon>
        <taxon>Magnoliopsida</taxon>
        <taxon>Liliopsida</taxon>
        <taxon>Poales</taxon>
        <taxon>Poaceae</taxon>
        <taxon>PACMAD clade</taxon>
        <taxon>Arundinoideae</taxon>
        <taxon>Arundineae</taxon>
        <taxon>Arundo</taxon>
    </lineage>
</organism>
<name>A0A0A9ALH0_ARUDO</name>
<accession>A0A0A9ALH0</accession>
<sequence length="38" mass="4332">MIFFGGNPPKNELKGHMNMFNLLCRGKHDLVEQMTIGL</sequence>
<reference evidence="1" key="1">
    <citation type="submission" date="2014-09" db="EMBL/GenBank/DDBJ databases">
        <authorList>
            <person name="Magalhaes I.L.F."/>
            <person name="Oliveira U."/>
            <person name="Santos F.R."/>
            <person name="Vidigal T.H.D.A."/>
            <person name="Brescovit A.D."/>
            <person name="Santos A.J."/>
        </authorList>
    </citation>
    <scope>NUCLEOTIDE SEQUENCE</scope>
    <source>
        <tissue evidence="1">Shoot tissue taken approximately 20 cm above the soil surface</tissue>
    </source>
</reference>